<gene>
    <name evidence="1" type="ORF">M3215_04915</name>
</gene>
<evidence type="ECO:0000313" key="2">
    <source>
        <dbReference type="Proteomes" id="UP001202289"/>
    </source>
</evidence>
<keyword evidence="2" id="KW-1185">Reference proteome</keyword>
<name>A0ACC6A2S2_9BACI</name>
<accession>A0ACC6A2S2</accession>
<sequence>MKKILLKGTMITMMACSPFLMGTAAYASSNTDAEKTTETEKPTLVQGDFFYFVKTMVEDIKMALANNDLDKAKLLSEQASERIAEADVLMEKGQDGFTQDSLEKAAENLEKADELSGEMKTEKIAEVKKEETEKPADETKTEVEKTADAKKEETKKPADKEKAKAEKVKVHIGHNIEALAKVLDKVKNPKAKEKISRNIEKSFAKIAVKIEKVQEKKEHVVAKENKPVDQNIEENSEKTEDTNKVVQPSQVEQSEQPAQPEQPAEPEQPAQSAQPEQPAEPEQPAKPAQPVHKATVSHENHEKSKQKENHEEHGKKVGQVKHEEKREEKHREKHEEKH</sequence>
<comment type="caution">
    <text evidence="1">The sequence shown here is derived from an EMBL/GenBank/DDBJ whole genome shotgun (WGS) entry which is preliminary data.</text>
</comment>
<dbReference type="EMBL" id="JAMBOP010000004">
    <property type="protein sequence ID" value="MCM3735175.1"/>
    <property type="molecule type" value="Genomic_DNA"/>
</dbReference>
<proteinExistence type="predicted"/>
<protein>
    <submittedName>
        <fullName evidence="1">DUF5667 domain-containing protein</fullName>
    </submittedName>
</protein>
<evidence type="ECO:0000313" key="1">
    <source>
        <dbReference type="EMBL" id="MCM3735175.1"/>
    </source>
</evidence>
<organism evidence="1 2">
    <name type="scientific">Bacillus cytotoxicus</name>
    <dbReference type="NCBI Taxonomy" id="580165"/>
    <lineage>
        <taxon>Bacteria</taxon>
        <taxon>Bacillati</taxon>
        <taxon>Bacillota</taxon>
        <taxon>Bacilli</taxon>
        <taxon>Bacillales</taxon>
        <taxon>Bacillaceae</taxon>
        <taxon>Bacillus</taxon>
        <taxon>Bacillus cereus group</taxon>
    </lineage>
</organism>
<dbReference type="Proteomes" id="UP001202289">
    <property type="component" value="Unassembled WGS sequence"/>
</dbReference>
<reference evidence="1" key="1">
    <citation type="submission" date="2022-05" db="EMBL/GenBank/DDBJ databases">
        <title>Comparative Genomics of Spacecraft Associated Microbes.</title>
        <authorList>
            <person name="Tran M.T."/>
            <person name="Wright A."/>
            <person name="Seuylemezian A."/>
            <person name="Eisen J."/>
            <person name="Coil D."/>
        </authorList>
    </citation>
    <scope>NUCLEOTIDE SEQUENCE</scope>
    <source>
        <strain evidence="1">FAIRING 10M-2.2</strain>
    </source>
</reference>